<keyword evidence="3" id="KW-0808">Transferase</keyword>
<evidence type="ECO:0000256" key="2">
    <source>
        <dbReference type="ARBA" id="ARBA00022676"/>
    </source>
</evidence>
<dbReference type="SUPFAM" id="SSF53756">
    <property type="entry name" value="UDP-Glycosyltransferase/glycogen phosphorylase"/>
    <property type="match status" value="1"/>
</dbReference>
<dbReference type="Pfam" id="PF06722">
    <property type="entry name" value="EryCIII-like_C"/>
    <property type="match status" value="1"/>
</dbReference>
<gene>
    <name evidence="7" type="ORF">GCM10009533_26140</name>
</gene>
<comment type="caution">
    <text evidence="7">The sequence shown here is derived from an EMBL/GenBank/DDBJ whole genome shotgun (WGS) entry which is preliminary data.</text>
</comment>
<name>A0ABP3MR26_SACER</name>
<evidence type="ECO:0000256" key="3">
    <source>
        <dbReference type="ARBA" id="ARBA00022679"/>
    </source>
</evidence>
<accession>A0ABP3MR26</accession>
<dbReference type="PANTHER" id="PTHR48050:SF13">
    <property type="entry name" value="STEROL 3-BETA-GLUCOSYLTRANSFERASE UGT80A2"/>
    <property type="match status" value="1"/>
</dbReference>
<dbReference type="CDD" id="cd03784">
    <property type="entry name" value="GT1_Gtf-like"/>
    <property type="match status" value="1"/>
</dbReference>
<feature type="region of interest" description="Disordered" evidence="4">
    <location>
        <begin position="1"/>
        <end position="25"/>
    </location>
</feature>
<evidence type="ECO:0000259" key="5">
    <source>
        <dbReference type="Pfam" id="PF06722"/>
    </source>
</evidence>
<keyword evidence="8" id="KW-1185">Reference proteome</keyword>
<dbReference type="InterPro" id="IPR050426">
    <property type="entry name" value="Glycosyltransferase_28"/>
</dbReference>
<evidence type="ECO:0000259" key="6">
    <source>
        <dbReference type="Pfam" id="PF21036"/>
    </source>
</evidence>
<sequence length="391" mass="41220">MSTALPRSAAARGASGPPTPDGQFADMRVLFTTTPGRGHFFPMVPLAWALRCAGHQVVVAAPPQIAESVRAAGLEHVPVGGGAPDAGRYREFTAEPWAVLAEHAVDATTDLVARWCPDLVVCGYAELAGPVAAAVHEVPAVSHHWGLHLADESVRRLFSGTAAIRLRRLHARFGLSDEEAAPELVVDLCPPSLARVDRTGWLPMRHIPYGGAGIPAPWLWEPRDRPRICVSMGGVPAEVVHETVRGLAGADAEIVLTGSDCPADLPGVRAGGRLPHDQLLPTCDAVVHHGGSGTAMNSLLCGLPQLVLPHAGEQFENAERLVAAGVARQVGSAERDAGTLGAELEELLDDPSYRDRALRIRSEIESMPAPGEVVLALEACAESPPALTPIR</sequence>
<dbReference type="InterPro" id="IPR010610">
    <property type="entry name" value="EryCIII-like_C"/>
</dbReference>
<proteinExistence type="inferred from homology"/>
<evidence type="ECO:0000256" key="1">
    <source>
        <dbReference type="ARBA" id="ARBA00006962"/>
    </source>
</evidence>
<reference evidence="8" key="1">
    <citation type="journal article" date="2019" name="Int. J. Syst. Evol. Microbiol.">
        <title>The Global Catalogue of Microorganisms (GCM) 10K type strain sequencing project: providing services to taxonomists for standard genome sequencing and annotation.</title>
        <authorList>
            <consortium name="The Broad Institute Genomics Platform"/>
            <consortium name="The Broad Institute Genome Sequencing Center for Infectious Disease"/>
            <person name="Wu L."/>
            <person name="Ma J."/>
        </authorList>
    </citation>
    <scope>NUCLEOTIDE SEQUENCE [LARGE SCALE GENOMIC DNA]</scope>
    <source>
        <strain evidence="8">JCM 10303</strain>
    </source>
</reference>
<feature type="domain" description="Erythromycin biosynthesis protein CIII-like N-terminal" evidence="6">
    <location>
        <begin position="100"/>
        <end position="233"/>
    </location>
</feature>
<organism evidence="7 8">
    <name type="scientific">Saccharopolyspora erythraea</name>
    <name type="common">Streptomyces erythraeus</name>
    <dbReference type="NCBI Taxonomy" id="1836"/>
    <lineage>
        <taxon>Bacteria</taxon>
        <taxon>Bacillati</taxon>
        <taxon>Actinomycetota</taxon>
        <taxon>Actinomycetes</taxon>
        <taxon>Pseudonocardiales</taxon>
        <taxon>Pseudonocardiaceae</taxon>
        <taxon>Saccharopolyspora</taxon>
    </lineage>
</organism>
<evidence type="ECO:0000313" key="7">
    <source>
        <dbReference type="EMBL" id="GAA0525527.1"/>
    </source>
</evidence>
<dbReference type="Gene3D" id="3.40.50.2000">
    <property type="entry name" value="Glycogen Phosphorylase B"/>
    <property type="match status" value="2"/>
</dbReference>
<comment type="similarity">
    <text evidence="1">Belongs to the glycosyltransferase 28 family.</text>
</comment>
<feature type="domain" description="Erythromycin biosynthesis protein CIII-like C-terminal" evidence="5">
    <location>
        <begin position="246"/>
        <end position="379"/>
    </location>
</feature>
<protein>
    <submittedName>
        <fullName evidence="7">DUF1205 domain-containing protein</fullName>
    </submittedName>
</protein>
<dbReference type="EMBL" id="BAAAGS010000014">
    <property type="protein sequence ID" value="GAA0525527.1"/>
    <property type="molecule type" value="Genomic_DNA"/>
</dbReference>
<dbReference type="InterPro" id="IPR002213">
    <property type="entry name" value="UDP_glucos_trans"/>
</dbReference>
<dbReference type="Proteomes" id="UP001500729">
    <property type="component" value="Unassembled WGS sequence"/>
</dbReference>
<dbReference type="Pfam" id="PF21036">
    <property type="entry name" value="EryCIII-like_N"/>
    <property type="match status" value="1"/>
</dbReference>
<keyword evidence="2" id="KW-0328">Glycosyltransferase</keyword>
<dbReference type="InterPro" id="IPR048284">
    <property type="entry name" value="EryCIII-like_N"/>
</dbReference>
<evidence type="ECO:0000313" key="8">
    <source>
        <dbReference type="Proteomes" id="UP001500729"/>
    </source>
</evidence>
<dbReference type="PANTHER" id="PTHR48050">
    <property type="entry name" value="STEROL 3-BETA-GLUCOSYLTRANSFERASE"/>
    <property type="match status" value="1"/>
</dbReference>
<evidence type="ECO:0000256" key="4">
    <source>
        <dbReference type="SAM" id="MobiDB-lite"/>
    </source>
</evidence>